<reference evidence="9 11" key="2">
    <citation type="submission" date="2014-01" db="EMBL/GenBank/DDBJ databases">
        <title>Draft genome sequencing of Bacillus alcalophilus CGMCC 1.3604.</title>
        <authorList>
            <person name="Yang J."/>
            <person name="Diao L."/>
            <person name="Yang S."/>
        </authorList>
    </citation>
    <scope>NUCLEOTIDE SEQUENCE [LARGE SCALE GENOMIC DNA]</scope>
    <source>
        <strain evidence="9 11">CGMCC 1.3604</strain>
    </source>
</reference>
<comment type="subcellular location">
    <subcellularLocation>
        <location evidence="1">Cell membrane</location>
        <topology evidence="1">Multi-pass membrane protein</topology>
    </subcellularLocation>
</comment>
<evidence type="ECO:0000256" key="1">
    <source>
        <dbReference type="ARBA" id="ARBA00004651"/>
    </source>
</evidence>
<dbReference type="Proteomes" id="UP000297014">
    <property type="component" value="Unassembled WGS sequence"/>
</dbReference>
<dbReference type="InterPro" id="IPR010343">
    <property type="entry name" value="ArAE_1"/>
</dbReference>
<evidence type="ECO:0000256" key="5">
    <source>
        <dbReference type="ARBA" id="ARBA00023136"/>
    </source>
</evidence>
<feature type="domain" description="Putative aromatic acid exporter C-terminal" evidence="7">
    <location>
        <begin position="155"/>
        <end position="318"/>
    </location>
</feature>
<keyword evidence="3 6" id="KW-0812">Transmembrane</keyword>
<dbReference type="eggNOG" id="COG4129">
    <property type="taxonomic scope" value="Bacteria"/>
</dbReference>
<dbReference type="RefSeq" id="WP_003324733.1">
    <property type="nucleotide sequence ID" value="NZ_ALPT02000095.1"/>
</dbReference>
<gene>
    <name evidence="9" type="ORF">AJ85_12035</name>
    <name evidence="8" type="ORF">BALCAV_0219650</name>
</gene>
<evidence type="ECO:0000313" key="8">
    <source>
        <dbReference type="EMBL" id="KGA95892.1"/>
    </source>
</evidence>
<protein>
    <recommendedName>
        <fullName evidence="7">Putative aromatic acid exporter C-terminal domain-containing protein</fullName>
    </recommendedName>
</protein>
<keyword evidence="4 6" id="KW-1133">Transmembrane helix</keyword>
<dbReference type="InterPro" id="IPR038323">
    <property type="entry name" value="ArAE_1_C_sf"/>
</dbReference>
<evidence type="ECO:0000259" key="7">
    <source>
        <dbReference type="Pfam" id="PF11728"/>
    </source>
</evidence>
<dbReference type="EMBL" id="ALPT02000095">
    <property type="protein sequence ID" value="KGA95892.1"/>
    <property type="molecule type" value="Genomic_DNA"/>
</dbReference>
<dbReference type="AlphaFoldDB" id="A0A094YR01"/>
<keyword evidence="10" id="KW-1185">Reference proteome</keyword>
<dbReference type="PANTHER" id="PTHR40064:SF1">
    <property type="entry name" value="MEMBRANE PROTEIN"/>
    <property type="match status" value="1"/>
</dbReference>
<dbReference type="PANTHER" id="PTHR40064">
    <property type="entry name" value="MEMBRANE PROTEIN-RELATED"/>
    <property type="match status" value="1"/>
</dbReference>
<feature type="transmembrane region" description="Helical" evidence="6">
    <location>
        <begin position="85"/>
        <end position="102"/>
    </location>
</feature>
<dbReference type="Proteomes" id="UP000002754">
    <property type="component" value="Unassembled WGS sequence"/>
</dbReference>
<feature type="transmembrane region" description="Helical" evidence="6">
    <location>
        <begin position="62"/>
        <end position="79"/>
    </location>
</feature>
<proteinExistence type="predicted"/>
<evidence type="ECO:0000313" key="10">
    <source>
        <dbReference type="Proteomes" id="UP000002754"/>
    </source>
</evidence>
<evidence type="ECO:0000313" key="9">
    <source>
        <dbReference type="EMBL" id="THG90209.1"/>
    </source>
</evidence>
<evidence type="ECO:0000313" key="11">
    <source>
        <dbReference type="Proteomes" id="UP000297014"/>
    </source>
</evidence>
<dbReference type="GO" id="GO:0005886">
    <property type="term" value="C:plasma membrane"/>
    <property type="evidence" value="ECO:0007669"/>
    <property type="project" value="UniProtKB-SubCell"/>
</dbReference>
<dbReference type="Gene3D" id="1.20.120.940">
    <property type="entry name" value="Putative aromatic acid exporter, C-terminal domain"/>
    <property type="match status" value="1"/>
</dbReference>
<evidence type="ECO:0000256" key="6">
    <source>
        <dbReference type="SAM" id="Phobius"/>
    </source>
</evidence>
<comment type="caution">
    <text evidence="8">The sequence shown here is derived from an EMBL/GenBank/DDBJ whole genome shotgun (WGS) entry which is preliminary data.</text>
</comment>
<feature type="transmembrane region" description="Helical" evidence="6">
    <location>
        <begin position="135"/>
        <end position="153"/>
    </location>
</feature>
<reference evidence="8 10" key="1">
    <citation type="journal article" date="2014" name="Genome Announc.">
        <title>Draft Genome Sequence of Bacillus alcalophilus AV1934, a Classic Alkaliphile Isolated from Human Feces in 1934.</title>
        <authorList>
            <person name="Attie O."/>
            <person name="Jayaprakash A."/>
            <person name="Shah H."/>
            <person name="Paulsen I.T."/>
            <person name="Morino M."/>
            <person name="Takahashi Y."/>
            <person name="Narumi I."/>
            <person name="Sachidanandam R."/>
            <person name="Satoh K."/>
            <person name="Ito M."/>
            <person name="Krulwich T.A."/>
        </authorList>
    </citation>
    <scope>NUCLEOTIDE SEQUENCE [LARGE SCALE GENOMIC DNA]</scope>
    <source>
        <strain evidence="8 10">AV1934</strain>
    </source>
</reference>
<name>A0A094YR01_ALKAL</name>
<dbReference type="Pfam" id="PF11728">
    <property type="entry name" value="ArAE_1_C"/>
    <property type="match status" value="1"/>
</dbReference>
<accession>A0A094YR01</accession>
<feature type="transmembrane region" description="Helical" evidence="6">
    <location>
        <begin position="109"/>
        <end position="129"/>
    </location>
</feature>
<keyword evidence="2" id="KW-1003">Cell membrane</keyword>
<evidence type="ECO:0000256" key="4">
    <source>
        <dbReference type="ARBA" id="ARBA00022989"/>
    </source>
</evidence>
<sequence length="334" mass="39049">MNLHIEKWPRYKIGYRTLKTALGAGLSIGIASLLGLDFYSSAAIITILCISVTRKHSLAVSWARILACVIALLLSAAIFELLGYNPFSLSVLLLLYIPLVVMLRIQEGLITSCVILLHLYVLEAFSWAIFFNELLLILIGVGVALLMNLYMPSEEKQLRRYRREIEEQFSTILNELATFLKQGDNHWDGKEINETDQLLKEGKQLARRSMNNHILKYDDHYYQYFNMREKQFEVIERLMPFVSSLHSETKQSKMIAKYIEKLSKAVSPNNYVAYFLEQLEMMRAEFKEMELPQTRNEFETRSTLLYIVYELEQYLRIKDKLWNEVDKSDRSRSK</sequence>
<dbReference type="STRING" id="1218173.BALCAV_0219650"/>
<evidence type="ECO:0000256" key="3">
    <source>
        <dbReference type="ARBA" id="ARBA00022692"/>
    </source>
</evidence>
<dbReference type="InterPro" id="IPR021062">
    <property type="entry name" value="ArAE_1_C"/>
</dbReference>
<dbReference type="Pfam" id="PF06081">
    <property type="entry name" value="ArAE_1"/>
    <property type="match status" value="1"/>
</dbReference>
<dbReference type="InterPro" id="IPR052984">
    <property type="entry name" value="UPF0421"/>
</dbReference>
<organism evidence="8 10">
    <name type="scientific">Alkalihalobacillus alcalophilus ATCC 27647 = CGMCC 1.3604</name>
    <dbReference type="NCBI Taxonomy" id="1218173"/>
    <lineage>
        <taxon>Bacteria</taxon>
        <taxon>Bacillati</taxon>
        <taxon>Bacillota</taxon>
        <taxon>Bacilli</taxon>
        <taxon>Bacillales</taxon>
        <taxon>Bacillaceae</taxon>
        <taxon>Alkalihalobacillus</taxon>
    </lineage>
</organism>
<evidence type="ECO:0000256" key="2">
    <source>
        <dbReference type="ARBA" id="ARBA00022475"/>
    </source>
</evidence>
<keyword evidence="5 6" id="KW-0472">Membrane</keyword>
<feature type="transmembrane region" description="Helical" evidence="6">
    <location>
        <begin position="20"/>
        <end position="50"/>
    </location>
</feature>
<dbReference type="EMBL" id="JALP01000166">
    <property type="protein sequence ID" value="THG90209.1"/>
    <property type="molecule type" value="Genomic_DNA"/>
</dbReference>